<dbReference type="PANTHER" id="PTHR36437:SF2">
    <property type="entry name" value="GLYOXALASE_BLEOMYCIN RESISTANCE PROTEIN_DIOXYGENASE"/>
    <property type="match status" value="1"/>
</dbReference>
<accession>A0AAW7Z3I1</accession>
<sequence length="133" mass="14933">MQHHISAITFLVDNYDSAIAYFTQTLNFALTEDRDKGEGSRFVLVTPKGSATSLLLAKAKSDEDKAMIGKQAGGKVFMILHTDDFWRDHRSMCDKGVEFLETPREEAYGTVAIFKDCFGNKWDLLQPAHADLN</sequence>
<reference evidence="2" key="1">
    <citation type="submission" date="2023-07" db="EMBL/GenBank/DDBJ databases">
        <title>Genome content predicts the carbon catabolic preferences of heterotrophic bacteria.</title>
        <authorList>
            <person name="Gralka M."/>
        </authorList>
    </citation>
    <scope>NUCLEOTIDE SEQUENCE</scope>
    <source>
        <strain evidence="2">F2M12</strain>
    </source>
</reference>
<feature type="domain" description="VOC" evidence="1">
    <location>
        <begin position="4"/>
        <end position="127"/>
    </location>
</feature>
<dbReference type="InterPro" id="IPR004360">
    <property type="entry name" value="Glyas_Fos-R_dOase_dom"/>
</dbReference>
<dbReference type="PANTHER" id="PTHR36437">
    <property type="entry name" value="GLYOXALASE/BLEOMYCIN RESISTANCE PROTEIN/DIOXYGENASE"/>
    <property type="match status" value="1"/>
</dbReference>
<dbReference type="SUPFAM" id="SSF54593">
    <property type="entry name" value="Glyoxalase/Bleomycin resistance protein/Dihydroxybiphenyl dioxygenase"/>
    <property type="match status" value="1"/>
</dbReference>
<name>A0AAW7Z3I1_9ALTE</name>
<dbReference type="EMBL" id="JAUOQI010000007">
    <property type="protein sequence ID" value="MDO6577998.1"/>
    <property type="molecule type" value="Genomic_DNA"/>
</dbReference>
<dbReference type="InterPro" id="IPR037523">
    <property type="entry name" value="VOC_core"/>
</dbReference>
<dbReference type="RefSeq" id="WP_061996944.1">
    <property type="nucleotide sequence ID" value="NZ_CAXIBE010000140.1"/>
</dbReference>
<evidence type="ECO:0000259" key="1">
    <source>
        <dbReference type="PROSITE" id="PS51819"/>
    </source>
</evidence>
<evidence type="ECO:0000313" key="2">
    <source>
        <dbReference type="EMBL" id="MDO6577998.1"/>
    </source>
</evidence>
<gene>
    <name evidence="2" type="ORF">Q4527_11370</name>
</gene>
<evidence type="ECO:0000313" key="3">
    <source>
        <dbReference type="Proteomes" id="UP001170717"/>
    </source>
</evidence>
<dbReference type="Proteomes" id="UP001170717">
    <property type="component" value="Unassembled WGS sequence"/>
</dbReference>
<proteinExistence type="predicted"/>
<protein>
    <submittedName>
        <fullName evidence="2">VOC family protein</fullName>
    </submittedName>
</protein>
<comment type="caution">
    <text evidence="2">The sequence shown here is derived from an EMBL/GenBank/DDBJ whole genome shotgun (WGS) entry which is preliminary data.</text>
</comment>
<organism evidence="2 3">
    <name type="scientific">Alteromonas stellipolaris</name>
    <dbReference type="NCBI Taxonomy" id="233316"/>
    <lineage>
        <taxon>Bacteria</taxon>
        <taxon>Pseudomonadati</taxon>
        <taxon>Pseudomonadota</taxon>
        <taxon>Gammaproteobacteria</taxon>
        <taxon>Alteromonadales</taxon>
        <taxon>Alteromonadaceae</taxon>
        <taxon>Alteromonas/Salinimonas group</taxon>
        <taxon>Alteromonas</taxon>
    </lineage>
</organism>
<dbReference type="Gene3D" id="3.10.180.10">
    <property type="entry name" value="2,3-Dihydroxybiphenyl 1,2-Dioxygenase, domain 1"/>
    <property type="match status" value="1"/>
</dbReference>
<dbReference type="AlphaFoldDB" id="A0AAW7Z3I1"/>
<dbReference type="Pfam" id="PF00903">
    <property type="entry name" value="Glyoxalase"/>
    <property type="match status" value="1"/>
</dbReference>
<dbReference type="PROSITE" id="PS51819">
    <property type="entry name" value="VOC"/>
    <property type="match status" value="1"/>
</dbReference>
<dbReference type="InterPro" id="IPR029068">
    <property type="entry name" value="Glyas_Bleomycin-R_OHBP_Dase"/>
</dbReference>